<evidence type="ECO:0000313" key="5">
    <source>
        <dbReference type="Proteomes" id="UP000007076"/>
    </source>
</evidence>
<keyword evidence="2" id="KW-0274">FAD</keyword>
<evidence type="ECO:0000256" key="1">
    <source>
        <dbReference type="ARBA" id="ARBA00022630"/>
    </source>
</evidence>
<dbReference type="PANTHER" id="PTHR43884">
    <property type="entry name" value="ACYL-COA DEHYDROGENASE"/>
    <property type="match status" value="1"/>
</dbReference>
<accession>E4N0M7</accession>
<dbReference type="PANTHER" id="PTHR43884:SF20">
    <property type="entry name" value="ACYL-COA DEHYDROGENASE FADE28"/>
    <property type="match status" value="1"/>
</dbReference>
<proteinExistence type="predicted"/>
<dbReference type="PATRIC" id="fig|452652.3.peg.5949"/>
<dbReference type="InterPro" id="IPR037069">
    <property type="entry name" value="AcylCoA_DH/ox_N_sf"/>
</dbReference>
<dbReference type="AlphaFoldDB" id="E4N0M7"/>
<dbReference type="InterPro" id="IPR036250">
    <property type="entry name" value="AcylCo_DH-like_C"/>
</dbReference>
<dbReference type="eggNOG" id="COG1960">
    <property type="taxonomic scope" value="Bacteria"/>
</dbReference>
<evidence type="ECO:0000256" key="2">
    <source>
        <dbReference type="ARBA" id="ARBA00022827"/>
    </source>
</evidence>
<dbReference type="GO" id="GO:0003995">
    <property type="term" value="F:acyl-CoA dehydrogenase activity"/>
    <property type="evidence" value="ECO:0007669"/>
    <property type="project" value="TreeGrafter"/>
</dbReference>
<name>E4N0M7_KITSK</name>
<dbReference type="SUPFAM" id="SSF47203">
    <property type="entry name" value="Acyl-CoA dehydrogenase C-terminal domain-like"/>
    <property type="match status" value="1"/>
</dbReference>
<sequence length="378" mass="39441">MPVNFLHRERAELDALMPGLDQELARHPLADLERAPSPAIAAFKAAGGPGLLVPTAYAGAGASALRAVRVQRAVGARCPSLAVATTMHHFSVAGLVEAAKYGDGLEGALLETVAKERLLVASAFAEGRPGQNILTPHLSAERRGDRIVLNGSKKPCSLARSMDLLTASVALTGPDGVERLGVALIPADTPGISVHPFWGTPVLAGAESDEVRLTDVELDPSMVVATEVTAAAVPDALNIAGFLWFELLLTAGYLGVASALVERTLHRPGGGSDDPTPHLVPVEAAALAVEAVARAMDDDPWDESLLVRALTARYAAQDAIAETTRSCLAALGGMSFITSPDCSYLASAAVGLTFHPPARTRMARPLRDFLDGRPLRIG</sequence>
<keyword evidence="5" id="KW-1185">Reference proteome</keyword>
<keyword evidence="3" id="KW-0560">Oxidoreductase</keyword>
<keyword evidence="1" id="KW-0285">Flavoprotein</keyword>
<dbReference type="HOGENOM" id="CLU_061803_0_0_11"/>
<dbReference type="GO" id="GO:0050660">
    <property type="term" value="F:flavin adenine dinucleotide binding"/>
    <property type="evidence" value="ECO:0007669"/>
    <property type="project" value="InterPro"/>
</dbReference>
<protein>
    <submittedName>
        <fullName evidence="4">Putative isobutylamine N-hydroxylase</fullName>
    </submittedName>
</protein>
<evidence type="ECO:0000313" key="4">
    <source>
        <dbReference type="EMBL" id="BAJ31711.1"/>
    </source>
</evidence>
<dbReference type="InterPro" id="IPR046373">
    <property type="entry name" value="Acyl-CoA_Oxase/DH_mid-dom_sf"/>
</dbReference>
<dbReference type="Gene3D" id="2.40.110.10">
    <property type="entry name" value="Butyryl-CoA Dehydrogenase, subunit A, domain 2"/>
    <property type="match status" value="1"/>
</dbReference>
<dbReference type="InterPro" id="IPR009100">
    <property type="entry name" value="AcylCoA_DH/oxidase_NM_dom_sf"/>
</dbReference>
<dbReference type="Proteomes" id="UP000007076">
    <property type="component" value="Chromosome"/>
</dbReference>
<dbReference type="KEGG" id="ksk:KSE_59410"/>
<organism evidence="4 5">
    <name type="scientific">Kitasatospora setae (strain ATCC 33774 / DSM 43861 / JCM 3304 / KCC A-0304 / NBRC 14216 / KM-6054)</name>
    <name type="common">Streptomyces setae</name>
    <dbReference type="NCBI Taxonomy" id="452652"/>
    <lineage>
        <taxon>Bacteria</taxon>
        <taxon>Bacillati</taxon>
        <taxon>Actinomycetota</taxon>
        <taxon>Actinomycetes</taxon>
        <taxon>Kitasatosporales</taxon>
        <taxon>Streptomycetaceae</taxon>
        <taxon>Kitasatospora</taxon>
    </lineage>
</organism>
<gene>
    <name evidence="4" type="ordered locus">KSE_59410</name>
</gene>
<dbReference type="Gene3D" id="1.10.540.10">
    <property type="entry name" value="Acyl-CoA dehydrogenase/oxidase, N-terminal domain"/>
    <property type="match status" value="1"/>
</dbReference>
<dbReference type="STRING" id="452652.KSE_59410"/>
<dbReference type="SUPFAM" id="SSF56645">
    <property type="entry name" value="Acyl-CoA dehydrogenase NM domain-like"/>
    <property type="match status" value="1"/>
</dbReference>
<evidence type="ECO:0000256" key="3">
    <source>
        <dbReference type="ARBA" id="ARBA00023002"/>
    </source>
</evidence>
<reference evidence="4 5" key="1">
    <citation type="journal article" date="2010" name="DNA Res.">
        <title>Genome sequence of Kitasatospora setae NBRC 14216T: an evolutionary snapshot of the family Streptomycetaceae.</title>
        <authorList>
            <person name="Ichikawa N."/>
            <person name="Oguchi A."/>
            <person name="Ikeda H."/>
            <person name="Ishikawa J."/>
            <person name="Kitani S."/>
            <person name="Watanabe Y."/>
            <person name="Nakamura S."/>
            <person name="Katano Y."/>
            <person name="Kishi E."/>
            <person name="Sasagawa M."/>
            <person name="Ankai A."/>
            <person name="Fukui S."/>
            <person name="Hashimoto Y."/>
            <person name="Kamata S."/>
            <person name="Otoguro M."/>
            <person name="Tanikawa S."/>
            <person name="Nihira T."/>
            <person name="Horinouchi S."/>
            <person name="Ohnishi Y."/>
            <person name="Hayakawa M."/>
            <person name="Kuzuyama T."/>
            <person name="Arisawa A."/>
            <person name="Nomoto F."/>
            <person name="Miura H."/>
            <person name="Takahashi Y."/>
            <person name="Fujita N."/>
        </authorList>
    </citation>
    <scope>NUCLEOTIDE SEQUENCE [LARGE SCALE GENOMIC DNA]</scope>
    <source>
        <strain evidence="5">ATCC 33774 / DSM 43861 / JCM 3304 / KCC A-0304 / NBRC 14216 / KM-6054</strain>
    </source>
</reference>
<dbReference type="EMBL" id="AP010968">
    <property type="protein sequence ID" value="BAJ31711.1"/>
    <property type="molecule type" value="Genomic_DNA"/>
</dbReference>